<name>A0A165SG17_9APHY</name>
<proteinExistence type="predicted"/>
<evidence type="ECO:0000313" key="1">
    <source>
        <dbReference type="EMBL" id="KZT71928.1"/>
    </source>
</evidence>
<dbReference type="AlphaFoldDB" id="A0A165SG17"/>
<sequence>MEVEGKFRHEVRVRGSPIDLTEPRAMGPLFRFIHDTGRFAATYGELALHDEQK</sequence>
<protein>
    <submittedName>
        <fullName evidence="1">Uncharacterized protein</fullName>
    </submittedName>
</protein>
<gene>
    <name evidence="1" type="ORF">DAEQUDRAFT_723548</name>
</gene>
<dbReference type="Proteomes" id="UP000076727">
    <property type="component" value="Unassembled WGS sequence"/>
</dbReference>
<keyword evidence="2" id="KW-1185">Reference proteome</keyword>
<organism evidence="1 2">
    <name type="scientific">Daedalea quercina L-15889</name>
    <dbReference type="NCBI Taxonomy" id="1314783"/>
    <lineage>
        <taxon>Eukaryota</taxon>
        <taxon>Fungi</taxon>
        <taxon>Dikarya</taxon>
        <taxon>Basidiomycota</taxon>
        <taxon>Agaricomycotina</taxon>
        <taxon>Agaricomycetes</taxon>
        <taxon>Polyporales</taxon>
        <taxon>Fomitopsis</taxon>
    </lineage>
</organism>
<accession>A0A165SG17</accession>
<dbReference type="EMBL" id="KV429043">
    <property type="protein sequence ID" value="KZT71928.1"/>
    <property type="molecule type" value="Genomic_DNA"/>
</dbReference>
<evidence type="ECO:0000313" key="2">
    <source>
        <dbReference type="Proteomes" id="UP000076727"/>
    </source>
</evidence>
<reference evidence="1 2" key="1">
    <citation type="journal article" date="2016" name="Mol. Biol. Evol.">
        <title>Comparative Genomics of Early-Diverging Mushroom-Forming Fungi Provides Insights into the Origins of Lignocellulose Decay Capabilities.</title>
        <authorList>
            <person name="Nagy L.G."/>
            <person name="Riley R."/>
            <person name="Tritt A."/>
            <person name="Adam C."/>
            <person name="Daum C."/>
            <person name="Floudas D."/>
            <person name="Sun H."/>
            <person name="Yadav J.S."/>
            <person name="Pangilinan J."/>
            <person name="Larsson K.H."/>
            <person name="Matsuura K."/>
            <person name="Barry K."/>
            <person name="Labutti K."/>
            <person name="Kuo R."/>
            <person name="Ohm R.A."/>
            <person name="Bhattacharya S.S."/>
            <person name="Shirouzu T."/>
            <person name="Yoshinaga Y."/>
            <person name="Martin F.M."/>
            <person name="Grigoriev I.V."/>
            <person name="Hibbett D.S."/>
        </authorList>
    </citation>
    <scope>NUCLEOTIDE SEQUENCE [LARGE SCALE GENOMIC DNA]</scope>
    <source>
        <strain evidence="1 2">L-15889</strain>
    </source>
</reference>